<protein>
    <submittedName>
        <fullName evidence="2">DUF975 family protein</fullName>
    </submittedName>
</protein>
<comment type="caution">
    <text evidence="2">The sequence shown here is derived from an EMBL/GenBank/DDBJ whole genome shotgun (WGS) entry which is preliminary data.</text>
</comment>
<sequence>MEIRKLVERSSEIFMANRKMLFIVFLYIAIMHMLISEIGTVLGGLFTLMALFIVAPLYHGRITASYKVIKQDAPLDIRMDGLCGFVRFKELFSTYGWIELINLILLYLALFGIYALVLGKTNVLGLEASLLSGKVSEIALYRVVQILYLIALAADLVIRWLTNLFFFAAPYLLETRQIRGLASLKASVRLMRGHKRDLFLLQLRFLAPAAICFFLNYFSAYYLSAWLYSFAGLAITLLEIYLYQAQYQVALVLFFEQIKEEVQDEFNEI</sequence>
<dbReference type="Pfam" id="PF06161">
    <property type="entry name" value="DUF975"/>
    <property type="match status" value="1"/>
</dbReference>
<keyword evidence="1" id="KW-0472">Membrane</keyword>
<gene>
    <name evidence="2" type="ORF">IAD15_01290</name>
</gene>
<dbReference type="AlphaFoldDB" id="A0A9D1HL68"/>
<dbReference type="InterPro" id="IPR010380">
    <property type="entry name" value="DUF975"/>
</dbReference>
<feature type="transmembrane region" description="Helical" evidence="1">
    <location>
        <begin position="198"/>
        <end position="219"/>
    </location>
</feature>
<reference evidence="2" key="2">
    <citation type="journal article" date="2021" name="PeerJ">
        <title>Extensive microbial diversity within the chicken gut microbiome revealed by metagenomics and culture.</title>
        <authorList>
            <person name="Gilroy R."/>
            <person name="Ravi A."/>
            <person name="Getino M."/>
            <person name="Pursley I."/>
            <person name="Horton D.L."/>
            <person name="Alikhan N.F."/>
            <person name="Baker D."/>
            <person name="Gharbi K."/>
            <person name="Hall N."/>
            <person name="Watson M."/>
            <person name="Adriaenssens E.M."/>
            <person name="Foster-Nyarko E."/>
            <person name="Jarju S."/>
            <person name="Secka A."/>
            <person name="Antonio M."/>
            <person name="Oren A."/>
            <person name="Chaudhuri R.R."/>
            <person name="La Ragione R."/>
            <person name="Hildebrand F."/>
            <person name="Pallen M.J."/>
        </authorList>
    </citation>
    <scope>NUCLEOTIDE SEQUENCE</scope>
    <source>
        <strain evidence="2">CHK195-11698</strain>
    </source>
</reference>
<organism evidence="2 3">
    <name type="scientific">Candidatus Fimiplasma intestinipullorum</name>
    <dbReference type="NCBI Taxonomy" id="2840825"/>
    <lineage>
        <taxon>Bacteria</taxon>
        <taxon>Bacillati</taxon>
        <taxon>Bacillota</taxon>
        <taxon>Clostridia</taxon>
        <taxon>Eubacteriales</taxon>
        <taxon>Candidatus Fimiplasma</taxon>
    </lineage>
</organism>
<proteinExistence type="predicted"/>
<reference evidence="2" key="1">
    <citation type="submission" date="2020-10" db="EMBL/GenBank/DDBJ databases">
        <authorList>
            <person name="Gilroy R."/>
        </authorList>
    </citation>
    <scope>NUCLEOTIDE SEQUENCE</scope>
    <source>
        <strain evidence="2">CHK195-11698</strain>
    </source>
</reference>
<feature type="transmembrane region" description="Helical" evidence="1">
    <location>
        <begin position="97"/>
        <end position="118"/>
    </location>
</feature>
<evidence type="ECO:0000313" key="3">
    <source>
        <dbReference type="Proteomes" id="UP000824175"/>
    </source>
</evidence>
<feature type="transmembrane region" description="Helical" evidence="1">
    <location>
        <begin position="20"/>
        <end position="35"/>
    </location>
</feature>
<dbReference type="EMBL" id="DVMJ01000008">
    <property type="protein sequence ID" value="HIU12695.1"/>
    <property type="molecule type" value="Genomic_DNA"/>
</dbReference>
<feature type="transmembrane region" description="Helical" evidence="1">
    <location>
        <begin position="41"/>
        <end position="60"/>
    </location>
</feature>
<dbReference type="Proteomes" id="UP000824175">
    <property type="component" value="Unassembled WGS sequence"/>
</dbReference>
<name>A0A9D1HL68_9FIRM</name>
<keyword evidence="1" id="KW-1133">Transmembrane helix</keyword>
<feature type="transmembrane region" description="Helical" evidence="1">
    <location>
        <begin position="225"/>
        <end position="243"/>
    </location>
</feature>
<accession>A0A9D1HL68</accession>
<evidence type="ECO:0000313" key="2">
    <source>
        <dbReference type="EMBL" id="HIU12695.1"/>
    </source>
</evidence>
<feature type="transmembrane region" description="Helical" evidence="1">
    <location>
        <begin position="138"/>
        <end position="158"/>
    </location>
</feature>
<keyword evidence="1" id="KW-0812">Transmembrane</keyword>
<evidence type="ECO:0000256" key="1">
    <source>
        <dbReference type="SAM" id="Phobius"/>
    </source>
</evidence>